<dbReference type="EMBL" id="LXFE01002636">
    <property type="protein sequence ID" value="OLL22888.1"/>
    <property type="molecule type" value="Genomic_DNA"/>
</dbReference>
<keyword evidence="6" id="KW-1185">Reference proteome</keyword>
<dbReference type="GO" id="GO:0004386">
    <property type="term" value="F:helicase activity"/>
    <property type="evidence" value="ECO:0007669"/>
    <property type="project" value="UniProtKB-KW"/>
</dbReference>
<protein>
    <submittedName>
        <fullName evidence="5">Helicase-like transcription factor</fullName>
    </submittedName>
</protein>
<dbReference type="SMART" id="SM00910">
    <property type="entry name" value="HIRAN"/>
    <property type="match status" value="1"/>
</dbReference>
<keyword evidence="1" id="KW-0479">Metal-binding</keyword>
<dbReference type="GO" id="GO:0016818">
    <property type="term" value="F:hydrolase activity, acting on acid anhydrides, in phosphorus-containing anhydrides"/>
    <property type="evidence" value="ECO:0007669"/>
    <property type="project" value="InterPro"/>
</dbReference>
<dbReference type="Pfam" id="PF08797">
    <property type="entry name" value="HIRAN"/>
    <property type="match status" value="1"/>
</dbReference>
<evidence type="ECO:0000256" key="1">
    <source>
        <dbReference type="ARBA" id="ARBA00022723"/>
    </source>
</evidence>
<reference evidence="5 6" key="1">
    <citation type="submission" date="2016-04" db="EMBL/GenBank/DDBJ databases">
        <title>Evolutionary innovation and constraint leading to complex multicellularity in the Ascomycota.</title>
        <authorList>
            <person name="Cisse O."/>
            <person name="Nguyen A."/>
            <person name="Hewitt D.A."/>
            <person name="Jedd G."/>
            <person name="Stajich J.E."/>
        </authorList>
    </citation>
    <scope>NUCLEOTIDE SEQUENCE [LARGE SCALE GENOMIC DNA]</scope>
    <source>
        <strain evidence="5 6">DAH-3</strain>
    </source>
</reference>
<organism evidence="5 6">
    <name type="scientific">Neolecta irregularis (strain DAH-3)</name>
    <dbReference type="NCBI Taxonomy" id="1198029"/>
    <lineage>
        <taxon>Eukaryota</taxon>
        <taxon>Fungi</taxon>
        <taxon>Dikarya</taxon>
        <taxon>Ascomycota</taxon>
        <taxon>Taphrinomycotina</taxon>
        <taxon>Neolectales</taxon>
        <taxon>Neolectaceae</taxon>
        <taxon>Neolecta</taxon>
    </lineage>
</organism>
<keyword evidence="5" id="KW-0067">ATP-binding</keyword>
<name>A0A1U7LJS8_NEOID</name>
<sequence>MRNGKTLCLPTIQPSRGLDRYNDNEGYEPASSSQSSASAHRVTPAEYVTRSATLFRSAIATQLHSSLTESDDEYYDKTLDGAFEPASSFDGQRVVELGSYRLNVVGIRYYDGMTFMGEHVTLMRESNNRYDRNAIRVGAYAGFPLHPNILDNLKGEHVGHIDKEIAKHLAPMLDTGKIFLEAVVIGDKTVYDLPIQVGFYCDWLRCADTIGELGERASIIFPLNH</sequence>
<proteinExistence type="predicted"/>
<dbReference type="Proteomes" id="UP000186594">
    <property type="component" value="Unassembled WGS sequence"/>
</dbReference>
<evidence type="ECO:0000313" key="5">
    <source>
        <dbReference type="EMBL" id="OLL22888.1"/>
    </source>
</evidence>
<evidence type="ECO:0000313" key="6">
    <source>
        <dbReference type="Proteomes" id="UP000186594"/>
    </source>
</evidence>
<dbReference type="GO" id="GO:0008270">
    <property type="term" value="F:zinc ion binding"/>
    <property type="evidence" value="ECO:0007669"/>
    <property type="project" value="InterPro"/>
</dbReference>
<dbReference type="GO" id="GO:0003676">
    <property type="term" value="F:nucleic acid binding"/>
    <property type="evidence" value="ECO:0007669"/>
    <property type="project" value="InterPro"/>
</dbReference>
<accession>A0A1U7LJS8</accession>
<feature type="domain" description="HIRAN" evidence="4">
    <location>
        <begin position="97"/>
        <end position="203"/>
    </location>
</feature>
<dbReference type="OrthoDB" id="4340236at2759"/>
<dbReference type="InterPro" id="IPR014905">
    <property type="entry name" value="HIRAN"/>
</dbReference>
<dbReference type="Gene3D" id="3.30.70.2330">
    <property type="match status" value="1"/>
</dbReference>
<feature type="compositionally biased region" description="Low complexity" evidence="3">
    <location>
        <begin position="30"/>
        <end position="39"/>
    </location>
</feature>
<evidence type="ECO:0000259" key="4">
    <source>
        <dbReference type="SMART" id="SM00910"/>
    </source>
</evidence>
<comment type="caution">
    <text evidence="5">The sequence shown here is derived from an EMBL/GenBank/DDBJ whole genome shotgun (WGS) entry which is preliminary data.</text>
</comment>
<dbReference type="STRING" id="1198029.A0A1U7LJS8"/>
<feature type="region of interest" description="Disordered" evidence="3">
    <location>
        <begin position="1"/>
        <end position="41"/>
    </location>
</feature>
<keyword evidence="2" id="KW-0378">Hydrolase</keyword>
<dbReference type="AlphaFoldDB" id="A0A1U7LJS8"/>
<gene>
    <name evidence="5" type="ORF">NEOLI_000194</name>
</gene>
<evidence type="ECO:0000256" key="3">
    <source>
        <dbReference type="SAM" id="MobiDB-lite"/>
    </source>
</evidence>
<evidence type="ECO:0000256" key="2">
    <source>
        <dbReference type="ARBA" id="ARBA00022801"/>
    </source>
</evidence>
<keyword evidence="5" id="KW-0347">Helicase</keyword>
<keyword evidence="5" id="KW-0547">Nucleotide-binding</keyword>